<keyword evidence="3 10" id="KW-0349">Heme</keyword>
<dbReference type="PANTHER" id="PTHR11465">
    <property type="entry name" value="CATALASE"/>
    <property type="match status" value="1"/>
</dbReference>
<feature type="active site" evidence="9">
    <location>
        <position position="123"/>
    </location>
</feature>
<evidence type="ECO:0000256" key="1">
    <source>
        <dbReference type="ARBA" id="ARBA00005329"/>
    </source>
</evidence>
<organism evidence="12">
    <name type="scientific">Aceria tosichella</name>
    <name type="common">wheat curl mite</name>
    <dbReference type="NCBI Taxonomy" id="561515"/>
    <lineage>
        <taxon>Eukaryota</taxon>
        <taxon>Metazoa</taxon>
        <taxon>Ecdysozoa</taxon>
        <taxon>Arthropoda</taxon>
        <taxon>Chelicerata</taxon>
        <taxon>Arachnida</taxon>
        <taxon>Acari</taxon>
        <taxon>Acariformes</taxon>
        <taxon>Trombidiformes</taxon>
        <taxon>Prostigmata</taxon>
        <taxon>Eupodina</taxon>
        <taxon>Eriophyoidea</taxon>
        <taxon>Eriophyidae</taxon>
        <taxon>Eriophyinae</taxon>
        <taxon>Aceriini</taxon>
        <taxon>Aceria</taxon>
    </lineage>
</organism>
<evidence type="ECO:0000313" key="13">
    <source>
        <dbReference type="EMBL" id="MDE48060.1"/>
    </source>
</evidence>
<dbReference type="GO" id="GO:0004096">
    <property type="term" value="F:catalase activity"/>
    <property type="evidence" value="ECO:0007669"/>
    <property type="project" value="UniProtKB-EC"/>
</dbReference>
<dbReference type="Gene3D" id="2.40.180.10">
    <property type="entry name" value="Catalase core domain"/>
    <property type="match status" value="1"/>
</dbReference>
<evidence type="ECO:0000256" key="7">
    <source>
        <dbReference type="ARBA" id="ARBA00023324"/>
    </source>
</evidence>
<dbReference type="CDD" id="cd08156">
    <property type="entry name" value="catalase_clade_3"/>
    <property type="match status" value="1"/>
</dbReference>
<dbReference type="GO" id="GO:0042744">
    <property type="term" value="P:hydrogen peroxide catabolic process"/>
    <property type="evidence" value="ECO:0007669"/>
    <property type="project" value="UniProtKB-KW"/>
</dbReference>
<gene>
    <name evidence="12" type="primary">CAT_5</name>
    <name evidence="13" type="synonym">CAT_4</name>
    <name evidence="13" type="ORF">g.7685</name>
    <name evidence="12" type="ORF">g.7687</name>
</gene>
<proteinExistence type="inferred from homology"/>
<dbReference type="SMART" id="SM01060">
    <property type="entry name" value="Catalase"/>
    <property type="match status" value="1"/>
</dbReference>
<dbReference type="PROSITE" id="PS00437">
    <property type="entry name" value="CATALASE_1"/>
    <property type="match status" value="1"/>
</dbReference>
<evidence type="ECO:0000313" key="12">
    <source>
        <dbReference type="EMBL" id="MDE44998.1"/>
    </source>
</evidence>
<protein>
    <submittedName>
        <fullName evidence="12">Catalase</fullName>
    </submittedName>
</protein>
<evidence type="ECO:0000256" key="8">
    <source>
        <dbReference type="ARBA" id="ARBA00049254"/>
    </source>
</evidence>
<dbReference type="GO" id="GO:0042542">
    <property type="term" value="P:response to hydrogen peroxide"/>
    <property type="evidence" value="ECO:0007669"/>
    <property type="project" value="TreeGrafter"/>
</dbReference>
<evidence type="ECO:0000256" key="9">
    <source>
        <dbReference type="PIRSR" id="PIRSR038928-1"/>
    </source>
</evidence>
<evidence type="ECO:0000259" key="11">
    <source>
        <dbReference type="SMART" id="SM01060"/>
    </source>
</evidence>
<comment type="cofactor">
    <cofactor evidence="10">
        <name>heme</name>
        <dbReference type="ChEBI" id="CHEBI:30413"/>
    </cofactor>
</comment>
<evidence type="ECO:0000256" key="3">
    <source>
        <dbReference type="ARBA" id="ARBA00022617"/>
    </source>
</evidence>
<sequence>MTSGRPVGDKTNSLTVGPRGPTLLQDVAYLDEIAHFDRERIPERAVHAKGNGAFGYFELTHPGGISKYCSAALFDGPAGQQTPIAVRFSTVGGEKGSADTVRDPRGFAVKFYTSEGNLDIVGNNTPIFFIRDPMQFPSMVHSQKRHPQTNLKDPDTFWDFLSLRPESIHQVLFLYSDRGIPDGYRHMHGFGSHTFKVINDKNEAHYVKFHFKTMQGIKNLDPDKALQLAGSDPDYSGRDLFEAIKNGEFPTWRFCFQVMSAKQADTFTAFNPFDITKTWPHSQFPLMDIGRIVLNRNPNNFFAEIEQLAFCPANMVPGIEPSPDKLLQGRLFSYSDAHRYRLGVNFNDIPVNRPQCPVMNPTFRDGAYCFSDNYGNLPNYYPNSHLNKLNQDPKAMEHRQLIQGEIYRHDSSQDDNFSQAGVFWNKTLKQDERVRLVKNMAAHLGKAKSFIVARQLENCAKVSPDLAKMLADELAKVAPASS</sequence>
<dbReference type="PRINTS" id="PR00067">
    <property type="entry name" value="CATALASE"/>
</dbReference>
<keyword evidence="7" id="KW-0376">Hydrogen peroxide</keyword>
<accession>A0A6G1S3Q1</accession>
<feature type="binding site" description="axial binding residue" evidence="10">
    <location>
        <position position="334"/>
    </location>
    <ligand>
        <name>heme</name>
        <dbReference type="ChEBI" id="CHEBI:30413"/>
    </ligand>
    <ligandPart>
        <name>Fe</name>
        <dbReference type="ChEBI" id="CHEBI:18248"/>
    </ligandPart>
</feature>
<evidence type="ECO:0000256" key="2">
    <source>
        <dbReference type="ARBA" id="ARBA00022559"/>
    </source>
</evidence>
<dbReference type="PANTHER" id="PTHR11465:SF9">
    <property type="entry name" value="CATALASE"/>
    <property type="match status" value="1"/>
</dbReference>
<evidence type="ECO:0000256" key="4">
    <source>
        <dbReference type="ARBA" id="ARBA00022723"/>
    </source>
</evidence>
<dbReference type="GO" id="GO:0046872">
    <property type="term" value="F:metal ion binding"/>
    <property type="evidence" value="ECO:0007669"/>
    <property type="project" value="UniProtKB-KW"/>
</dbReference>
<feature type="domain" description="Catalase core" evidence="11">
    <location>
        <begin position="1"/>
        <end position="389"/>
    </location>
</feature>
<dbReference type="InterPro" id="IPR040333">
    <property type="entry name" value="Catalase_3"/>
</dbReference>
<dbReference type="GO" id="GO:0005739">
    <property type="term" value="C:mitochondrion"/>
    <property type="evidence" value="ECO:0007669"/>
    <property type="project" value="TreeGrafter"/>
</dbReference>
<dbReference type="Pfam" id="PF06628">
    <property type="entry name" value="Catalase-rel"/>
    <property type="match status" value="1"/>
</dbReference>
<keyword evidence="4 10" id="KW-0479">Metal-binding</keyword>
<dbReference type="AlphaFoldDB" id="A0A6G1S3Q1"/>
<dbReference type="InterPro" id="IPR018028">
    <property type="entry name" value="Catalase"/>
</dbReference>
<dbReference type="FunFam" id="2.40.180.10:FF:000001">
    <property type="entry name" value="Catalase"/>
    <property type="match status" value="1"/>
</dbReference>
<dbReference type="InterPro" id="IPR024711">
    <property type="entry name" value="Catalase_clade1/3"/>
</dbReference>
<keyword evidence="5" id="KW-0560">Oxidoreductase</keyword>
<dbReference type="InterPro" id="IPR002226">
    <property type="entry name" value="Catalase_haem_BS"/>
</dbReference>
<dbReference type="EMBL" id="GGYP01003289">
    <property type="protein sequence ID" value="MDE48060.1"/>
    <property type="molecule type" value="Transcribed_RNA"/>
</dbReference>
<evidence type="ECO:0000256" key="5">
    <source>
        <dbReference type="ARBA" id="ARBA00023002"/>
    </source>
</evidence>
<dbReference type="SUPFAM" id="SSF56634">
    <property type="entry name" value="Heme-dependent catalase-like"/>
    <property type="match status" value="1"/>
</dbReference>
<keyword evidence="6 10" id="KW-0408">Iron</keyword>
<dbReference type="PROSITE" id="PS51402">
    <property type="entry name" value="CATALASE_3"/>
    <property type="match status" value="1"/>
</dbReference>
<dbReference type="Pfam" id="PF00199">
    <property type="entry name" value="Catalase"/>
    <property type="match status" value="1"/>
</dbReference>
<name>A0A6G1S3Q1_9ACAR</name>
<evidence type="ECO:0000256" key="10">
    <source>
        <dbReference type="PIRSR" id="PIRSR038928-2"/>
    </source>
</evidence>
<dbReference type="InterPro" id="IPR020835">
    <property type="entry name" value="Catalase_sf"/>
</dbReference>
<dbReference type="GO" id="GO:0005777">
    <property type="term" value="C:peroxisome"/>
    <property type="evidence" value="ECO:0007669"/>
    <property type="project" value="TreeGrafter"/>
</dbReference>
<dbReference type="EMBL" id="GGYP01000227">
    <property type="protein sequence ID" value="MDE44998.1"/>
    <property type="molecule type" value="Transcribed_RNA"/>
</dbReference>
<comment type="similarity">
    <text evidence="1">Belongs to the catalase family.</text>
</comment>
<dbReference type="InterPro" id="IPR010582">
    <property type="entry name" value="Catalase_immune_responsive"/>
</dbReference>
<reference evidence="12" key="1">
    <citation type="submission" date="2018-10" db="EMBL/GenBank/DDBJ databases">
        <title>Transcriptome assembly of Aceria tosichella (Wheat curl mite) Type 2.</title>
        <authorList>
            <person name="Scully E.D."/>
            <person name="Geib S.M."/>
            <person name="Palmer N.A."/>
            <person name="Gupta A.K."/>
            <person name="Sarath G."/>
            <person name="Tatineni S."/>
        </authorList>
    </citation>
    <scope>NUCLEOTIDE SEQUENCE</scope>
    <source>
        <strain evidence="12">LincolnNE</strain>
    </source>
</reference>
<feature type="active site" evidence="9">
    <location>
        <position position="47"/>
    </location>
</feature>
<dbReference type="GO" id="GO:0020037">
    <property type="term" value="F:heme binding"/>
    <property type="evidence" value="ECO:0007669"/>
    <property type="project" value="InterPro"/>
</dbReference>
<keyword evidence="2" id="KW-0575">Peroxidase</keyword>
<dbReference type="PIRSF" id="PIRSF038928">
    <property type="entry name" value="Catalase_clade1-3"/>
    <property type="match status" value="1"/>
</dbReference>
<dbReference type="InterPro" id="IPR011614">
    <property type="entry name" value="Catalase_core"/>
</dbReference>
<comment type="catalytic activity">
    <reaction evidence="8">
        <text>2 H2O2 = O2 + 2 H2O</text>
        <dbReference type="Rhea" id="RHEA:20309"/>
        <dbReference type="ChEBI" id="CHEBI:15377"/>
        <dbReference type="ChEBI" id="CHEBI:15379"/>
        <dbReference type="ChEBI" id="CHEBI:16240"/>
        <dbReference type="EC" id="1.11.1.6"/>
    </reaction>
</comment>
<evidence type="ECO:0000256" key="6">
    <source>
        <dbReference type="ARBA" id="ARBA00023004"/>
    </source>
</evidence>